<sequence length="149" mass="16107">MLQHMKKSEDFMPQTADQIAKGAAKNLQEQTSTLMAANGTGPYSGTGPNNAIVFPDLFQLFGDTSDAKIPEIEVSIGSWATSQAAHGYSAAALETVFRTQADIIIKGHGTALLPQGTRYQIFGWFIQTREYLVIPTPPVPPSTQNLPDL</sequence>
<dbReference type="AlphaFoldDB" id="A0AAD7NPB7"/>
<evidence type="ECO:0000313" key="2">
    <source>
        <dbReference type="Proteomes" id="UP001215280"/>
    </source>
</evidence>
<name>A0AAD7NPB7_9AGAR</name>
<proteinExistence type="predicted"/>
<organism evidence="1 2">
    <name type="scientific">Mycena maculata</name>
    <dbReference type="NCBI Taxonomy" id="230809"/>
    <lineage>
        <taxon>Eukaryota</taxon>
        <taxon>Fungi</taxon>
        <taxon>Dikarya</taxon>
        <taxon>Basidiomycota</taxon>
        <taxon>Agaricomycotina</taxon>
        <taxon>Agaricomycetes</taxon>
        <taxon>Agaricomycetidae</taxon>
        <taxon>Agaricales</taxon>
        <taxon>Marasmiineae</taxon>
        <taxon>Mycenaceae</taxon>
        <taxon>Mycena</taxon>
    </lineage>
</organism>
<dbReference type="Gene3D" id="3.30.560.10">
    <property type="entry name" value="Glucose Oxidase, domain 3"/>
    <property type="match status" value="1"/>
</dbReference>
<reference evidence="1" key="1">
    <citation type="submission" date="2023-03" db="EMBL/GenBank/DDBJ databases">
        <title>Massive genome expansion in bonnet fungi (Mycena s.s.) driven by repeated elements and novel gene families across ecological guilds.</title>
        <authorList>
            <consortium name="Lawrence Berkeley National Laboratory"/>
            <person name="Harder C.B."/>
            <person name="Miyauchi S."/>
            <person name="Viragh M."/>
            <person name="Kuo A."/>
            <person name="Thoen E."/>
            <person name="Andreopoulos B."/>
            <person name="Lu D."/>
            <person name="Skrede I."/>
            <person name="Drula E."/>
            <person name="Henrissat B."/>
            <person name="Morin E."/>
            <person name="Kohler A."/>
            <person name="Barry K."/>
            <person name="LaButti K."/>
            <person name="Morin E."/>
            <person name="Salamov A."/>
            <person name="Lipzen A."/>
            <person name="Mereny Z."/>
            <person name="Hegedus B."/>
            <person name="Baldrian P."/>
            <person name="Stursova M."/>
            <person name="Weitz H."/>
            <person name="Taylor A."/>
            <person name="Grigoriev I.V."/>
            <person name="Nagy L.G."/>
            <person name="Martin F."/>
            <person name="Kauserud H."/>
        </authorList>
    </citation>
    <scope>NUCLEOTIDE SEQUENCE</scope>
    <source>
        <strain evidence="1">CBHHK188m</strain>
    </source>
</reference>
<gene>
    <name evidence="1" type="ORF">DFH07DRAFT_807473</name>
</gene>
<comment type="caution">
    <text evidence="1">The sequence shown here is derived from an EMBL/GenBank/DDBJ whole genome shotgun (WGS) entry which is preliminary data.</text>
</comment>
<accession>A0AAD7NPB7</accession>
<evidence type="ECO:0000313" key="1">
    <source>
        <dbReference type="EMBL" id="KAJ7768637.1"/>
    </source>
</evidence>
<dbReference type="EMBL" id="JARJLG010000027">
    <property type="protein sequence ID" value="KAJ7768637.1"/>
    <property type="molecule type" value="Genomic_DNA"/>
</dbReference>
<keyword evidence="2" id="KW-1185">Reference proteome</keyword>
<dbReference type="Proteomes" id="UP001215280">
    <property type="component" value="Unassembled WGS sequence"/>
</dbReference>
<protein>
    <submittedName>
        <fullName evidence="1">Uncharacterized protein</fullName>
    </submittedName>
</protein>